<reference evidence="10" key="1">
    <citation type="journal article" date="2015" name="PLoS Genet.">
        <title>Genome Sequence and Transcriptome Analyses of Chrysochromulina tobin: Metabolic Tools for Enhanced Algal Fitness in the Prominent Order Prymnesiales (Haptophyceae).</title>
        <authorList>
            <person name="Hovde B.T."/>
            <person name="Deodato C.R."/>
            <person name="Hunsperger H.M."/>
            <person name="Ryken S.A."/>
            <person name="Yost W."/>
            <person name="Jha R.K."/>
            <person name="Patterson J."/>
            <person name="Monnat R.J. Jr."/>
            <person name="Barlow S.B."/>
            <person name="Starkenburg S.R."/>
            <person name="Cattolico R.A."/>
        </authorList>
    </citation>
    <scope>NUCLEOTIDE SEQUENCE</scope>
    <source>
        <strain evidence="10">CCMP291</strain>
    </source>
</reference>
<evidence type="ECO:0000256" key="5">
    <source>
        <dbReference type="ARBA" id="ARBA00023126"/>
    </source>
</evidence>
<accession>A0A0M0KSS6</accession>
<dbReference type="SUPFAM" id="SSF51569">
    <property type="entry name" value="Aldolase"/>
    <property type="match status" value="1"/>
</dbReference>
<evidence type="ECO:0000256" key="6">
    <source>
        <dbReference type="ARBA" id="ARBA00023270"/>
    </source>
</evidence>
<protein>
    <recommendedName>
        <fullName evidence="3 7">Transaldolase</fullName>
        <ecNumber evidence="3 7">2.2.1.2</ecNumber>
    </recommendedName>
</protein>
<dbReference type="GO" id="GO:0005737">
    <property type="term" value="C:cytoplasm"/>
    <property type="evidence" value="ECO:0007669"/>
    <property type="project" value="InterPro"/>
</dbReference>
<dbReference type="InterPro" id="IPR004730">
    <property type="entry name" value="Transaldolase_1"/>
</dbReference>
<dbReference type="PROSITE" id="PS00958">
    <property type="entry name" value="TRANSALDOLASE_2"/>
    <property type="match status" value="1"/>
</dbReference>
<keyword evidence="8" id="KW-0732">Signal</keyword>
<comment type="catalytic activity">
    <reaction evidence="7">
        <text>D-sedoheptulose 7-phosphate + D-glyceraldehyde 3-phosphate = D-erythrose 4-phosphate + beta-D-fructose 6-phosphate</text>
        <dbReference type="Rhea" id="RHEA:17053"/>
        <dbReference type="ChEBI" id="CHEBI:16897"/>
        <dbReference type="ChEBI" id="CHEBI:57483"/>
        <dbReference type="ChEBI" id="CHEBI:57634"/>
        <dbReference type="ChEBI" id="CHEBI:59776"/>
        <dbReference type="EC" id="2.2.1.2"/>
    </reaction>
</comment>
<dbReference type="UniPathway" id="UPA00115">
    <property type="reaction ID" value="UER00414"/>
</dbReference>
<dbReference type="OrthoDB" id="2015515at2759"/>
<feature type="chain" id="PRO_5005602900" description="Transaldolase" evidence="8">
    <location>
        <begin position="29"/>
        <end position="382"/>
    </location>
</feature>
<keyword evidence="5 7" id="KW-0570">Pentose shunt</keyword>
<keyword evidence="6" id="KW-0704">Schiff base</keyword>
<dbReference type="GO" id="GO:0004801">
    <property type="term" value="F:transaldolase activity"/>
    <property type="evidence" value="ECO:0007669"/>
    <property type="project" value="UniProtKB-EC"/>
</dbReference>
<proteinExistence type="inferred from homology"/>
<evidence type="ECO:0000256" key="7">
    <source>
        <dbReference type="RuleBase" id="RU000501"/>
    </source>
</evidence>
<feature type="signal peptide" evidence="8">
    <location>
        <begin position="1"/>
        <end position="28"/>
    </location>
</feature>
<dbReference type="AlphaFoldDB" id="A0A0M0KSS6"/>
<dbReference type="GO" id="GO:0005975">
    <property type="term" value="P:carbohydrate metabolic process"/>
    <property type="evidence" value="ECO:0007669"/>
    <property type="project" value="InterPro"/>
</dbReference>
<dbReference type="InterPro" id="IPR013785">
    <property type="entry name" value="Aldolase_TIM"/>
</dbReference>
<comment type="pathway">
    <text evidence="1 7">Carbohydrate degradation; pentose phosphate pathway; D-glyceraldehyde 3-phosphate and beta-D-fructose 6-phosphate from D-ribose 5-phosphate and D-xylulose 5-phosphate (non-oxidative stage): step 2/3.</text>
</comment>
<dbReference type="PANTHER" id="PTHR10683">
    <property type="entry name" value="TRANSALDOLASE"/>
    <property type="match status" value="1"/>
</dbReference>
<dbReference type="Gene3D" id="3.20.20.70">
    <property type="entry name" value="Aldolase class I"/>
    <property type="match status" value="1"/>
</dbReference>
<evidence type="ECO:0000256" key="3">
    <source>
        <dbReference type="ARBA" id="ARBA00013151"/>
    </source>
</evidence>
<gene>
    <name evidence="9" type="ORF">Ctob_010127</name>
</gene>
<dbReference type="InterPro" id="IPR018225">
    <property type="entry name" value="Transaldolase_AS"/>
</dbReference>
<evidence type="ECO:0000256" key="4">
    <source>
        <dbReference type="ARBA" id="ARBA00022679"/>
    </source>
</evidence>
<dbReference type="Proteomes" id="UP000037460">
    <property type="component" value="Unassembled WGS sequence"/>
</dbReference>
<evidence type="ECO:0000313" key="9">
    <source>
        <dbReference type="EMBL" id="KOO41879.1"/>
    </source>
</evidence>
<dbReference type="EMBL" id="JWZX01000581">
    <property type="protein sequence ID" value="KOO41879.1"/>
    <property type="molecule type" value="Genomic_DNA"/>
</dbReference>
<comment type="caution">
    <text evidence="9">The sequence shown here is derived from an EMBL/GenBank/DDBJ whole genome shotgun (WGS) entry which is preliminary data.</text>
</comment>
<dbReference type="Pfam" id="PF00923">
    <property type="entry name" value="TAL_FSA"/>
    <property type="match status" value="1"/>
</dbReference>
<dbReference type="PANTHER" id="PTHR10683:SF18">
    <property type="entry name" value="TRANSALDOLASE"/>
    <property type="match status" value="1"/>
</dbReference>
<keyword evidence="10" id="KW-1185">Reference proteome</keyword>
<evidence type="ECO:0000256" key="2">
    <source>
        <dbReference type="ARBA" id="ARBA00008012"/>
    </source>
</evidence>
<comment type="similarity">
    <text evidence="2">Belongs to the transaldolase family. Type 1 subfamily.</text>
</comment>
<organism evidence="9 10">
    <name type="scientific">Chrysochromulina tobinii</name>
    <dbReference type="NCBI Taxonomy" id="1460289"/>
    <lineage>
        <taxon>Eukaryota</taxon>
        <taxon>Haptista</taxon>
        <taxon>Haptophyta</taxon>
        <taxon>Prymnesiophyceae</taxon>
        <taxon>Prymnesiales</taxon>
        <taxon>Chrysochromulinaceae</taxon>
        <taxon>Chrysochromulina</taxon>
    </lineage>
</organism>
<comment type="function">
    <text evidence="7">Catalyzes the rate-limiting step of the non-oxidative phase in the pentose phosphate pathway. Catalyzes the reversible conversion of sedheptulose-7-phosphate and D-glyceraldehyde 3-phosphate into erythrose-4-phosphate and beta-D-fructose 6-phosphate.</text>
</comment>
<sequence>MHLSLSLSAVFSTGALLLGRAGVHTSRAGTPTAASIAVPEASQLAQLARMTTLSIDTGDLDIIKAYGATGLITDATTNPLFVSQAGLSGDARYIAFVDSAIAYAKKNAKGTEAVLELAMDRLAVELGLEIVKLVPGYVSTEVDIRASFDTEESIARARRIIAMYEAAGVPRTRVLVKLAGTWEGIQAAKVLEKEGITCNITLIFGFIQAVAAAQAGARLISPFPGRIKDWAGANGGKKAYEPSEDPGVKSVSRMYAYYKKFGHENTICMPASWRPSRSTPADKIAEHATDEIVALAGVDRMTIPPSILDQLAATQEPLLRQLTPAAASAACADSIVGDGDISEAEFRFALNADVCATTKMAEGINMFVAETLKLEAALRGKL</sequence>
<name>A0A0M0KSS6_9EUKA</name>
<dbReference type="GO" id="GO:0006098">
    <property type="term" value="P:pentose-phosphate shunt"/>
    <property type="evidence" value="ECO:0007669"/>
    <property type="project" value="UniProtKB-UniPathway"/>
</dbReference>
<evidence type="ECO:0000256" key="1">
    <source>
        <dbReference type="ARBA" id="ARBA00004857"/>
    </source>
</evidence>
<keyword evidence="4 7" id="KW-0808">Transferase</keyword>
<dbReference type="InterPro" id="IPR001585">
    <property type="entry name" value="TAL/FSA"/>
</dbReference>
<dbReference type="CDD" id="cd00957">
    <property type="entry name" value="Transaldolase_TalAB"/>
    <property type="match status" value="1"/>
</dbReference>
<dbReference type="EC" id="2.2.1.2" evidence="3 7"/>
<evidence type="ECO:0000313" key="10">
    <source>
        <dbReference type="Proteomes" id="UP000037460"/>
    </source>
</evidence>
<evidence type="ECO:0000256" key="8">
    <source>
        <dbReference type="SAM" id="SignalP"/>
    </source>
</evidence>